<evidence type="ECO:0000256" key="3">
    <source>
        <dbReference type="ARBA" id="ARBA00023015"/>
    </source>
</evidence>
<evidence type="ECO:0000256" key="1">
    <source>
        <dbReference type="ARBA" id="ARBA00004123"/>
    </source>
</evidence>
<name>A0AAW0PG88_9GOBI</name>
<reference evidence="10" key="1">
    <citation type="submission" date="2024-04" db="EMBL/GenBank/DDBJ databases">
        <title>Salinicola lusitanus LLJ914,a marine bacterium isolated from the Okinawa Trough.</title>
        <authorList>
            <person name="Li J."/>
        </authorList>
    </citation>
    <scope>NUCLEOTIDE SEQUENCE [LARGE SCALE GENOMIC DNA]</scope>
</reference>
<accession>A0AAW0PG88</accession>
<keyword evidence="3 8" id="KW-0805">Transcription regulation</keyword>
<dbReference type="InterPro" id="IPR008831">
    <property type="entry name" value="Mediator_Med31"/>
</dbReference>
<dbReference type="Proteomes" id="UP001460270">
    <property type="component" value="Unassembled WGS sequence"/>
</dbReference>
<evidence type="ECO:0000313" key="10">
    <source>
        <dbReference type="Proteomes" id="UP001460270"/>
    </source>
</evidence>
<evidence type="ECO:0000256" key="7">
    <source>
        <dbReference type="ARBA" id="ARBA00025687"/>
    </source>
</evidence>
<comment type="subcellular location">
    <subcellularLocation>
        <location evidence="1 8">Nucleus</location>
    </subcellularLocation>
</comment>
<dbReference type="AlphaFoldDB" id="A0AAW0PG88"/>
<organism evidence="9 10">
    <name type="scientific">Mugilogobius chulae</name>
    <name type="common">yellowstripe goby</name>
    <dbReference type="NCBI Taxonomy" id="88201"/>
    <lineage>
        <taxon>Eukaryota</taxon>
        <taxon>Metazoa</taxon>
        <taxon>Chordata</taxon>
        <taxon>Craniata</taxon>
        <taxon>Vertebrata</taxon>
        <taxon>Euteleostomi</taxon>
        <taxon>Actinopterygii</taxon>
        <taxon>Neopterygii</taxon>
        <taxon>Teleostei</taxon>
        <taxon>Neoteleostei</taxon>
        <taxon>Acanthomorphata</taxon>
        <taxon>Gobiaria</taxon>
        <taxon>Gobiiformes</taxon>
        <taxon>Gobioidei</taxon>
        <taxon>Gobiidae</taxon>
        <taxon>Gobionellinae</taxon>
        <taxon>Mugilogobius</taxon>
    </lineage>
</organism>
<evidence type="ECO:0000256" key="2">
    <source>
        <dbReference type="ARBA" id="ARBA00006378"/>
    </source>
</evidence>
<comment type="caution">
    <text evidence="9">The sequence shown here is derived from an EMBL/GenBank/DDBJ whole genome shotgun (WGS) entry which is preliminary data.</text>
</comment>
<evidence type="ECO:0000256" key="8">
    <source>
        <dbReference type="RuleBase" id="RU364129"/>
    </source>
</evidence>
<keyword evidence="5 8" id="KW-0804">Transcription</keyword>
<evidence type="ECO:0000256" key="6">
    <source>
        <dbReference type="ARBA" id="ARBA00023242"/>
    </source>
</evidence>
<dbReference type="PANTHER" id="PTHR13186">
    <property type="entry name" value="MEDIATOR OF RNA POLYMERASE II TRANSCRIPTION SUBUNIT 31"/>
    <property type="match status" value="1"/>
</dbReference>
<dbReference type="EMBL" id="JBBPFD010000005">
    <property type="protein sequence ID" value="KAK7925187.1"/>
    <property type="molecule type" value="Genomic_DNA"/>
</dbReference>
<evidence type="ECO:0000256" key="5">
    <source>
        <dbReference type="ARBA" id="ARBA00023163"/>
    </source>
</evidence>
<evidence type="ECO:0000313" key="9">
    <source>
        <dbReference type="EMBL" id="KAK7925187.1"/>
    </source>
</evidence>
<comment type="function">
    <text evidence="7 8">Component of the Mediator complex, a coactivator involved in the regulated transcription of nearly all RNA polymerase II-dependent genes. Mediator functions as a bridge to convey information from gene-specific regulatory proteins to the basal RNA polymerase II transcription machinery. Mediator is recruited to promoters by direct interactions with regulatory proteins and serves as a scaffold for the assembly of a functional preinitiation complex with RNA polymerase II and the general transcription factors.</text>
</comment>
<protein>
    <recommendedName>
        <fullName evidence="8">Mediator of RNA polymerase II transcription subunit 31</fullName>
    </recommendedName>
</protein>
<keyword evidence="6 8" id="KW-0539">Nucleus</keyword>
<dbReference type="GO" id="GO:0016592">
    <property type="term" value="C:mediator complex"/>
    <property type="evidence" value="ECO:0007669"/>
    <property type="project" value="InterPro"/>
</dbReference>
<dbReference type="Pfam" id="PF05669">
    <property type="entry name" value="Med31"/>
    <property type="match status" value="1"/>
</dbReference>
<comment type="similarity">
    <text evidence="2 8">Belongs to the Mediator complex subunit 31 family.</text>
</comment>
<dbReference type="GO" id="GO:0006355">
    <property type="term" value="P:regulation of DNA-templated transcription"/>
    <property type="evidence" value="ECO:0007669"/>
    <property type="project" value="InterPro"/>
</dbReference>
<keyword evidence="10" id="KW-1185">Reference proteome</keyword>
<keyword evidence="4 8" id="KW-0010">Activator</keyword>
<sequence length="210" mass="24964">METEEQARNRFQAELEFIQCLANPNYLNFLAQRGFLRERPFINYLKYLLTGKNRTTPSSSNILTISYCLHMLESCCHRICPFPHFHCQVQFCLSVLEGAVTLPSSHQMALECDSWLKRRLERGVPQRHLLRLEQEQWDYCRTLASDANFSPICDAIRKLYNEVWRQRRQHPLDYRRRNYRLLSDTSGNQRLLRPRRRNYSDTSASYSPGV</sequence>
<comment type="subunit">
    <text evidence="8">Component of the Mediator complex.</text>
</comment>
<evidence type="ECO:0000256" key="4">
    <source>
        <dbReference type="ARBA" id="ARBA00023159"/>
    </source>
</evidence>
<dbReference type="GO" id="GO:0003712">
    <property type="term" value="F:transcription coregulator activity"/>
    <property type="evidence" value="ECO:0007669"/>
    <property type="project" value="InterPro"/>
</dbReference>
<dbReference type="InterPro" id="IPR038089">
    <property type="entry name" value="Med31_sf"/>
</dbReference>
<dbReference type="Gene3D" id="1.10.10.1340">
    <property type="entry name" value="Mediator of RNA polymerase II, submodule Med31 (Soh1)"/>
    <property type="match status" value="1"/>
</dbReference>
<proteinExistence type="inferred from homology"/>
<gene>
    <name evidence="9" type="ORF">WMY93_007497</name>
</gene>